<comment type="caution">
    <text evidence="11">The sequence shown here is derived from an EMBL/GenBank/DDBJ whole genome shotgun (WGS) entry which is preliminary data.</text>
</comment>
<dbReference type="PROSITE" id="PS50011">
    <property type="entry name" value="PROTEIN_KINASE_DOM"/>
    <property type="match status" value="1"/>
</dbReference>
<keyword evidence="5" id="KW-0418">Kinase</keyword>
<dbReference type="PANTHER" id="PTHR43289:SF6">
    <property type="entry name" value="SERINE_THREONINE-PROTEIN KINASE NEKL-3"/>
    <property type="match status" value="1"/>
</dbReference>
<dbReference type="PROSITE" id="PS00108">
    <property type="entry name" value="PROTEIN_KINASE_ST"/>
    <property type="match status" value="1"/>
</dbReference>
<evidence type="ECO:0000256" key="4">
    <source>
        <dbReference type="ARBA" id="ARBA00022741"/>
    </source>
</evidence>
<dbReference type="InterPro" id="IPR011009">
    <property type="entry name" value="Kinase-like_dom_sf"/>
</dbReference>
<evidence type="ECO:0000256" key="8">
    <source>
        <dbReference type="SAM" id="MobiDB-lite"/>
    </source>
</evidence>
<evidence type="ECO:0000256" key="6">
    <source>
        <dbReference type="ARBA" id="ARBA00022840"/>
    </source>
</evidence>
<evidence type="ECO:0000256" key="1">
    <source>
        <dbReference type="ARBA" id="ARBA00012513"/>
    </source>
</evidence>
<keyword evidence="3" id="KW-0808">Transferase</keyword>
<feature type="transmembrane region" description="Helical" evidence="9">
    <location>
        <begin position="292"/>
        <end position="312"/>
    </location>
</feature>
<dbReference type="GO" id="GO:0005524">
    <property type="term" value="F:ATP binding"/>
    <property type="evidence" value="ECO:0007669"/>
    <property type="project" value="UniProtKB-UniRule"/>
</dbReference>
<dbReference type="PROSITE" id="PS00107">
    <property type="entry name" value="PROTEIN_KINASE_ATP"/>
    <property type="match status" value="1"/>
</dbReference>
<dbReference type="Gene3D" id="1.10.510.10">
    <property type="entry name" value="Transferase(Phosphotransferase) domain 1"/>
    <property type="match status" value="1"/>
</dbReference>
<dbReference type="InterPro" id="IPR008271">
    <property type="entry name" value="Ser/Thr_kinase_AS"/>
</dbReference>
<dbReference type="InterPro" id="IPR017441">
    <property type="entry name" value="Protein_kinase_ATP_BS"/>
</dbReference>
<keyword evidence="12" id="KW-1185">Reference proteome</keyword>
<keyword evidence="9" id="KW-0812">Transmembrane</keyword>
<keyword evidence="4 7" id="KW-0547">Nucleotide-binding</keyword>
<feature type="binding site" evidence="7">
    <location>
        <position position="35"/>
    </location>
    <ligand>
        <name>ATP</name>
        <dbReference type="ChEBI" id="CHEBI:30616"/>
    </ligand>
</feature>
<dbReference type="InterPro" id="IPR000719">
    <property type="entry name" value="Prot_kinase_dom"/>
</dbReference>
<dbReference type="AlphaFoldDB" id="A0A9W6UUQ3"/>
<evidence type="ECO:0000256" key="7">
    <source>
        <dbReference type="PROSITE-ProRule" id="PRU10141"/>
    </source>
</evidence>
<dbReference type="Pfam" id="PF00069">
    <property type="entry name" value="Pkinase"/>
    <property type="match status" value="1"/>
</dbReference>
<protein>
    <recommendedName>
        <fullName evidence="1">non-specific serine/threonine protein kinase</fullName>
        <ecNumber evidence="1">2.7.11.1</ecNumber>
    </recommendedName>
</protein>
<dbReference type="GO" id="GO:0004674">
    <property type="term" value="F:protein serine/threonine kinase activity"/>
    <property type="evidence" value="ECO:0007669"/>
    <property type="project" value="UniProtKB-KW"/>
</dbReference>
<sequence>MLAGRYRLVEEIGRGAMGTVWRARDEALRRDVAVKELVLRDKGDPARREKAVRRALREARATAVLRHPGIVTVHDVVHAEERPWIVMELLSGRSLDKIVEEEGPLAPERAAAIGGQVLDALELAHERGVVHRDVKPANIFLREDGRAVLTDFGIAWLAGDPALTRPGALVGSPAYMAPERVRGESGGSASDLWSLGATLYALVEGQPPFGRRSSMGVLGSILTEEPQPPQRAGPLAPVLLRLLTKDPEGRPTVEEVRRELAAVTAGDALPRPEEAEGRSGESRPRRGRRRTIALAVALGVCALAAPVVVPVLTDDRRSPVAASPQTRPTPVTAIPSMCGLFSVEQMSRFVPTPRASSFETNFMSDYFARHPTGSNACRWYEKDDMDTGFSAMIRAIAVKARPSEDAFGAARGDFAMLRREAEESTRSVHGVGEEAFGYDTRGDDSLRAVIVARSANLLVEVRYGKSGETPPLQRLRDDAAELARWTIAALHNGGPIENP</sequence>
<dbReference type="SUPFAM" id="SSF56112">
    <property type="entry name" value="Protein kinase-like (PK-like)"/>
    <property type="match status" value="1"/>
</dbReference>
<dbReference type="SMART" id="SM00220">
    <property type="entry name" value="S_TKc"/>
    <property type="match status" value="1"/>
</dbReference>
<dbReference type="CDD" id="cd14014">
    <property type="entry name" value="STKc_PknB_like"/>
    <property type="match status" value="1"/>
</dbReference>
<keyword evidence="2" id="KW-0723">Serine/threonine-protein kinase</keyword>
<accession>A0A9W6UUQ3</accession>
<feature type="region of interest" description="Disordered" evidence="8">
    <location>
        <begin position="264"/>
        <end position="287"/>
    </location>
</feature>
<reference evidence="11" key="1">
    <citation type="submission" date="2023-02" db="EMBL/GenBank/DDBJ databases">
        <title>Actinomadura rubrobrunea NBRC 14622.</title>
        <authorList>
            <person name="Ichikawa N."/>
            <person name="Sato H."/>
            <person name="Tonouchi N."/>
        </authorList>
    </citation>
    <scope>NUCLEOTIDE SEQUENCE</scope>
    <source>
        <strain evidence="11">NBRC 14622</strain>
    </source>
</reference>
<proteinExistence type="predicted"/>
<dbReference type="EMBL" id="BSRZ01000006">
    <property type="protein sequence ID" value="GLW64876.1"/>
    <property type="molecule type" value="Genomic_DNA"/>
</dbReference>
<name>A0A9W6UUQ3_9ACTN</name>
<feature type="domain" description="Protein kinase" evidence="10">
    <location>
        <begin position="6"/>
        <end position="263"/>
    </location>
</feature>
<evidence type="ECO:0000256" key="5">
    <source>
        <dbReference type="ARBA" id="ARBA00022777"/>
    </source>
</evidence>
<evidence type="ECO:0000313" key="11">
    <source>
        <dbReference type="EMBL" id="GLW64876.1"/>
    </source>
</evidence>
<evidence type="ECO:0000256" key="9">
    <source>
        <dbReference type="SAM" id="Phobius"/>
    </source>
</evidence>
<feature type="compositionally biased region" description="Basic and acidic residues" evidence="8">
    <location>
        <begin position="270"/>
        <end position="284"/>
    </location>
</feature>
<dbReference type="PANTHER" id="PTHR43289">
    <property type="entry name" value="MITOGEN-ACTIVATED PROTEIN KINASE KINASE KINASE 20-RELATED"/>
    <property type="match status" value="1"/>
</dbReference>
<keyword evidence="9" id="KW-1133">Transmembrane helix</keyword>
<dbReference type="Proteomes" id="UP001165124">
    <property type="component" value="Unassembled WGS sequence"/>
</dbReference>
<keyword evidence="6 7" id="KW-0067">ATP-binding</keyword>
<dbReference type="EC" id="2.7.11.1" evidence="1"/>
<dbReference type="Gene3D" id="3.30.200.20">
    <property type="entry name" value="Phosphorylase Kinase, domain 1"/>
    <property type="match status" value="1"/>
</dbReference>
<evidence type="ECO:0000259" key="10">
    <source>
        <dbReference type="PROSITE" id="PS50011"/>
    </source>
</evidence>
<evidence type="ECO:0000256" key="2">
    <source>
        <dbReference type="ARBA" id="ARBA00022527"/>
    </source>
</evidence>
<keyword evidence="9" id="KW-0472">Membrane</keyword>
<evidence type="ECO:0000313" key="12">
    <source>
        <dbReference type="Proteomes" id="UP001165124"/>
    </source>
</evidence>
<gene>
    <name evidence="11" type="ORF">Arub01_31200</name>
</gene>
<evidence type="ECO:0000256" key="3">
    <source>
        <dbReference type="ARBA" id="ARBA00022679"/>
    </source>
</evidence>
<organism evidence="11 12">
    <name type="scientific">Actinomadura rubrobrunea</name>
    <dbReference type="NCBI Taxonomy" id="115335"/>
    <lineage>
        <taxon>Bacteria</taxon>
        <taxon>Bacillati</taxon>
        <taxon>Actinomycetota</taxon>
        <taxon>Actinomycetes</taxon>
        <taxon>Streptosporangiales</taxon>
        <taxon>Thermomonosporaceae</taxon>
        <taxon>Actinomadura</taxon>
    </lineage>
</organism>